<reference evidence="3 4" key="1">
    <citation type="journal article" date="2023" name="Sci. Data">
        <title>Genome assembly of the Korean intertidal mud-creeper Batillaria attramentaria.</title>
        <authorList>
            <person name="Patra A.K."/>
            <person name="Ho P.T."/>
            <person name="Jun S."/>
            <person name="Lee S.J."/>
            <person name="Kim Y."/>
            <person name="Won Y.J."/>
        </authorList>
    </citation>
    <scope>NUCLEOTIDE SEQUENCE [LARGE SCALE GENOMIC DNA]</scope>
    <source>
        <strain evidence="3">Wonlab-2016</strain>
    </source>
</reference>
<evidence type="ECO:0000313" key="4">
    <source>
        <dbReference type="Proteomes" id="UP001519460"/>
    </source>
</evidence>
<accession>A0ABD0KUP8</accession>
<feature type="transmembrane region" description="Helical" evidence="2">
    <location>
        <begin position="157"/>
        <end position="177"/>
    </location>
</feature>
<dbReference type="AlphaFoldDB" id="A0ABD0KUP8"/>
<evidence type="ECO:0000256" key="1">
    <source>
        <dbReference type="SAM" id="MobiDB-lite"/>
    </source>
</evidence>
<evidence type="ECO:0000256" key="2">
    <source>
        <dbReference type="SAM" id="Phobius"/>
    </source>
</evidence>
<organism evidence="3 4">
    <name type="scientific">Batillaria attramentaria</name>
    <dbReference type="NCBI Taxonomy" id="370345"/>
    <lineage>
        <taxon>Eukaryota</taxon>
        <taxon>Metazoa</taxon>
        <taxon>Spiralia</taxon>
        <taxon>Lophotrochozoa</taxon>
        <taxon>Mollusca</taxon>
        <taxon>Gastropoda</taxon>
        <taxon>Caenogastropoda</taxon>
        <taxon>Sorbeoconcha</taxon>
        <taxon>Cerithioidea</taxon>
        <taxon>Batillariidae</taxon>
        <taxon>Batillaria</taxon>
    </lineage>
</organism>
<proteinExistence type="predicted"/>
<evidence type="ECO:0000313" key="3">
    <source>
        <dbReference type="EMBL" id="KAK7490890.1"/>
    </source>
</evidence>
<keyword evidence="2" id="KW-0812">Transmembrane</keyword>
<keyword evidence="2" id="KW-0472">Membrane</keyword>
<comment type="caution">
    <text evidence="3">The sequence shown here is derived from an EMBL/GenBank/DDBJ whole genome shotgun (WGS) entry which is preliminary data.</text>
</comment>
<dbReference type="Proteomes" id="UP001519460">
    <property type="component" value="Unassembled WGS sequence"/>
</dbReference>
<keyword evidence="2" id="KW-1133">Transmembrane helix</keyword>
<protein>
    <recommendedName>
        <fullName evidence="5">Secreted protein</fullName>
    </recommendedName>
</protein>
<gene>
    <name evidence="3" type="ORF">BaRGS_00017946</name>
</gene>
<sequence length="182" mass="20704">MCLVSVALSPLSFATVSPFTSKRAVQKYSMFCRYLNKTHQKRDPWWAKCSLELNRALGICTANRGQAHPPQVKPRSHTDFHVHILRVLCSRRGLTVMRPGSNRIPRGRTGLRNVRPTIGHTRRENKQKTKSPVSDKARRLRQSSENARECITKGGELALWIFICLYLLCLFCSIIPLSSCVD</sequence>
<dbReference type="EMBL" id="JACVVK020000122">
    <property type="protein sequence ID" value="KAK7490890.1"/>
    <property type="molecule type" value="Genomic_DNA"/>
</dbReference>
<evidence type="ECO:0008006" key="5">
    <source>
        <dbReference type="Google" id="ProtNLM"/>
    </source>
</evidence>
<keyword evidence="4" id="KW-1185">Reference proteome</keyword>
<feature type="compositionally biased region" description="Basic and acidic residues" evidence="1">
    <location>
        <begin position="121"/>
        <end position="137"/>
    </location>
</feature>
<feature type="region of interest" description="Disordered" evidence="1">
    <location>
        <begin position="100"/>
        <end position="140"/>
    </location>
</feature>
<name>A0ABD0KUP8_9CAEN</name>